<keyword evidence="1" id="KW-1133">Transmembrane helix</keyword>
<dbReference type="OrthoDB" id="7391586at2759"/>
<keyword evidence="1" id="KW-0472">Membrane</keyword>
<keyword evidence="2" id="KW-0732">Signal</keyword>
<evidence type="ECO:0000256" key="2">
    <source>
        <dbReference type="SAM" id="SignalP"/>
    </source>
</evidence>
<reference evidence="3 4" key="1">
    <citation type="journal article" date="2019" name="Commun. Biol.">
        <title>The bagworm genome reveals a unique fibroin gene that provides high tensile strength.</title>
        <authorList>
            <person name="Kono N."/>
            <person name="Nakamura H."/>
            <person name="Ohtoshi R."/>
            <person name="Tomita M."/>
            <person name="Numata K."/>
            <person name="Arakawa K."/>
        </authorList>
    </citation>
    <scope>NUCLEOTIDE SEQUENCE [LARGE SCALE GENOMIC DNA]</scope>
</reference>
<dbReference type="EMBL" id="BGZK01000297">
    <property type="protein sequence ID" value="GBP34957.1"/>
    <property type="molecule type" value="Genomic_DNA"/>
</dbReference>
<name>A0A4C1V9I9_EUMVA</name>
<feature type="transmembrane region" description="Helical" evidence="1">
    <location>
        <begin position="54"/>
        <end position="76"/>
    </location>
</feature>
<dbReference type="Proteomes" id="UP000299102">
    <property type="component" value="Unassembled WGS sequence"/>
</dbReference>
<dbReference type="AlphaFoldDB" id="A0A4C1V9I9"/>
<protein>
    <submittedName>
        <fullName evidence="3">Uncharacterized protein</fullName>
    </submittedName>
</protein>
<feature type="chain" id="PRO_5020038730" evidence="2">
    <location>
        <begin position="21"/>
        <end position="123"/>
    </location>
</feature>
<gene>
    <name evidence="3" type="ORF">EVAR_28422_1</name>
</gene>
<keyword evidence="1" id="KW-0812">Transmembrane</keyword>
<evidence type="ECO:0000256" key="1">
    <source>
        <dbReference type="SAM" id="Phobius"/>
    </source>
</evidence>
<comment type="caution">
    <text evidence="3">The sequence shown here is derived from an EMBL/GenBank/DDBJ whole genome shotgun (WGS) entry which is preliminary data.</text>
</comment>
<keyword evidence="4" id="KW-1185">Reference proteome</keyword>
<sequence>MIDKWVVLIVALASLHIGCCLPVRQTPYTYPHEAEWNTDGRGEWRGGGGGGAAYALPALALLITAVGLIFGCTWCYRHKDCKRLVSMLQNNDFEVEDKECSGVPKKCEDEKLEDYSIKTDVRC</sequence>
<feature type="signal peptide" evidence="2">
    <location>
        <begin position="1"/>
        <end position="20"/>
    </location>
</feature>
<accession>A0A4C1V9I9</accession>
<proteinExistence type="predicted"/>
<evidence type="ECO:0000313" key="4">
    <source>
        <dbReference type="Proteomes" id="UP000299102"/>
    </source>
</evidence>
<organism evidence="3 4">
    <name type="scientific">Eumeta variegata</name>
    <name type="common">Bagworm moth</name>
    <name type="synonym">Eumeta japonica</name>
    <dbReference type="NCBI Taxonomy" id="151549"/>
    <lineage>
        <taxon>Eukaryota</taxon>
        <taxon>Metazoa</taxon>
        <taxon>Ecdysozoa</taxon>
        <taxon>Arthropoda</taxon>
        <taxon>Hexapoda</taxon>
        <taxon>Insecta</taxon>
        <taxon>Pterygota</taxon>
        <taxon>Neoptera</taxon>
        <taxon>Endopterygota</taxon>
        <taxon>Lepidoptera</taxon>
        <taxon>Glossata</taxon>
        <taxon>Ditrysia</taxon>
        <taxon>Tineoidea</taxon>
        <taxon>Psychidae</taxon>
        <taxon>Oiketicinae</taxon>
        <taxon>Eumeta</taxon>
    </lineage>
</organism>
<evidence type="ECO:0000313" key="3">
    <source>
        <dbReference type="EMBL" id="GBP34957.1"/>
    </source>
</evidence>